<dbReference type="EMBL" id="JYDO01000011">
    <property type="protein sequence ID" value="KRZ78628.1"/>
    <property type="molecule type" value="Genomic_DNA"/>
</dbReference>
<comment type="caution">
    <text evidence="2">The sequence shown here is derived from an EMBL/GenBank/DDBJ whole genome shotgun (WGS) entry which is preliminary data.</text>
</comment>
<keyword evidence="1" id="KW-0472">Membrane</keyword>
<protein>
    <submittedName>
        <fullName evidence="2">Uncharacterized protein</fullName>
    </submittedName>
</protein>
<keyword evidence="1" id="KW-0812">Transmembrane</keyword>
<evidence type="ECO:0000256" key="1">
    <source>
        <dbReference type="SAM" id="Phobius"/>
    </source>
</evidence>
<organism evidence="2 3">
    <name type="scientific">Trichinella papuae</name>
    <dbReference type="NCBI Taxonomy" id="268474"/>
    <lineage>
        <taxon>Eukaryota</taxon>
        <taxon>Metazoa</taxon>
        <taxon>Ecdysozoa</taxon>
        <taxon>Nematoda</taxon>
        <taxon>Enoplea</taxon>
        <taxon>Dorylaimia</taxon>
        <taxon>Trichinellida</taxon>
        <taxon>Trichinellidae</taxon>
        <taxon>Trichinella</taxon>
    </lineage>
</organism>
<sequence length="101" mass="11546">MGCFLNVRSNFVLIFLIDCSPMFTDSALNISWRMNCAIPLAIYCALICHWLMNPVIARFPALYTGFLKSRFHSYNTYVISSPLSRLVIPLSTFRFVMVIGL</sequence>
<keyword evidence="3" id="KW-1185">Reference proteome</keyword>
<feature type="transmembrane region" description="Helical" evidence="1">
    <location>
        <begin position="30"/>
        <end position="52"/>
    </location>
</feature>
<evidence type="ECO:0000313" key="2">
    <source>
        <dbReference type="EMBL" id="KRZ78628.1"/>
    </source>
</evidence>
<keyword evidence="1" id="KW-1133">Transmembrane helix</keyword>
<dbReference type="Proteomes" id="UP000054843">
    <property type="component" value="Unassembled WGS sequence"/>
</dbReference>
<name>A0A0V1N3Q9_9BILA</name>
<accession>A0A0V1N3Q9</accession>
<evidence type="ECO:0000313" key="3">
    <source>
        <dbReference type="Proteomes" id="UP000054843"/>
    </source>
</evidence>
<gene>
    <name evidence="2" type="ORF">T10_1383</name>
</gene>
<dbReference type="AlphaFoldDB" id="A0A0V1N3Q9"/>
<reference evidence="2 3" key="1">
    <citation type="submission" date="2015-01" db="EMBL/GenBank/DDBJ databases">
        <title>Evolution of Trichinella species and genotypes.</title>
        <authorList>
            <person name="Korhonen P.K."/>
            <person name="Edoardo P."/>
            <person name="Giuseppe L.R."/>
            <person name="Gasser R.B."/>
        </authorList>
    </citation>
    <scope>NUCLEOTIDE SEQUENCE [LARGE SCALE GENOMIC DNA]</scope>
    <source>
        <strain evidence="2">ISS1980</strain>
    </source>
</reference>
<proteinExistence type="predicted"/>